<dbReference type="Pfam" id="PF07738">
    <property type="entry name" value="Sad1_UNC"/>
    <property type="match status" value="2"/>
</dbReference>
<comment type="caution">
    <text evidence="8">The sequence shown here is derived from an EMBL/GenBank/DDBJ whole genome shotgun (WGS) entry which is preliminary data.</text>
</comment>
<name>A0A0L0UX72_9BASI</name>
<keyword evidence="2" id="KW-0812">Transmembrane</keyword>
<feature type="compositionally biased region" description="Polar residues" evidence="6">
    <location>
        <begin position="76"/>
        <end position="87"/>
    </location>
</feature>
<evidence type="ECO:0000256" key="6">
    <source>
        <dbReference type="SAM" id="MobiDB-lite"/>
    </source>
</evidence>
<reference evidence="9" key="1">
    <citation type="submission" date="2014-03" db="EMBL/GenBank/DDBJ databases">
        <title>The Genome Sequence of Puccinia striiformis f. sp. tritici PST-78.</title>
        <authorList>
            <consortium name="The Broad Institute Genome Sequencing Platform"/>
            <person name="Cuomo C."/>
            <person name="Hulbert S."/>
            <person name="Chen X."/>
            <person name="Walker B."/>
            <person name="Young S.K."/>
            <person name="Zeng Q."/>
            <person name="Gargeya S."/>
            <person name="Fitzgerald M."/>
            <person name="Haas B."/>
            <person name="Abouelleil A."/>
            <person name="Alvarado L."/>
            <person name="Arachchi H.M."/>
            <person name="Berlin A.M."/>
            <person name="Chapman S.B."/>
            <person name="Goldberg J."/>
            <person name="Griggs A."/>
            <person name="Gujja S."/>
            <person name="Hansen M."/>
            <person name="Howarth C."/>
            <person name="Imamovic A."/>
            <person name="Larimer J."/>
            <person name="McCowan C."/>
            <person name="Montmayeur A."/>
            <person name="Murphy C."/>
            <person name="Neiman D."/>
            <person name="Pearson M."/>
            <person name="Priest M."/>
            <person name="Roberts A."/>
            <person name="Saif S."/>
            <person name="Shea T."/>
            <person name="Sisk P."/>
            <person name="Sykes S."/>
            <person name="Wortman J."/>
            <person name="Nusbaum C."/>
            <person name="Birren B."/>
        </authorList>
    </citation>
    <scope>NUCLEOTIDE SEQUENCE [LARGE SCALE GENOMIC DNA]</scope>
    <source>
        <strain evidence="9">race PST-78</strain>
    </source>
</reference>
<dbReference type="PANTHER" id="PTHR12911">
    <property type="entry name" value="SAD1/UNC-84-LIKE PROTEIN-RELATED"/>
    <property type="match status" value="1"/>
</dbReference>
<gene>
    <name evidence="8" type="ORF">PSTG_14934</name>
</gene>
<dbReference type="AlphaFoldDB" id="A0A0L0UX72"/>
<feature type="compositionally biased region" description="Polar residues" evidence="6">
    <location>
        <begin position="337"/>
        <end position="351"/>
    </location>
</feature>
<feature type="compositionally biased region" description="Low complexity" evidence="6">
    <location>
        <begin position="197"/>
        <end position="208"/>
    </location>
</feature>
<comment type="subcellular location">
    <subcellularLocation>
        <location evidence="1">Membrane</location>
    </subcellularLocation>
</comment>
<proteinExistence type="predicted"/>
<feature type="compositionally biased region" description="Low complexity" evidence="6">
    <location>
        <begin position="37"/>
        <end position="46"/>
    </location>
</feature>
<feature type="region of interest" description="Disordered" evidence="6">
    <location>
        <begin position="142"/>
        <end position="161"/>
    </location>
</feature>
<feature type="compositionally biased region" description="Acidic residues" evidence="6">
    <location>
        <begin position="352"/>
        <end position="361"/>
    </location>
</feature>
<feature type="compositionally biased region" description="Basic and acidic residues" evidence="6">
    <location>
        <begin position="397"/>
        <end position="416"/>
    </location>
</feature>
<dbReference type="PANTHER" id="PTHR12911:SF8">
    <property type="entry name" value="KLAROID PROTEIN-RELATED"/>
    <property type="match status" value="1"/>
</dbReference>
<feature type="compositionally biased region" description="Polar residues" evidence="6">
    <location>
        <begin position="98"/>
        <end position="126"/>
    </location>
</feature>
<feature type="region of interest" description="Disordered" evidence="6">
    <location>
        <begin position="487"/>
        <end position="538"/>
    </location>
</feature>
<feature type="compositionally biased region" description="Basic and acidic residues" evidence="6">
    <location>
        <begin position="243"/>
        <end position="258"/>
    </location>
</feature>
<protein>
    <recommendedName>
        <fullName evidence="7">SUN domain-containing protein</fullName>
    </recommendedName>
</protein>
<dbReference type="PROSITE" id="PS51469">
    <property type="entry name" value="SUN"/>
    <property type="match status" value="1"/>
</dbReference>
<evidence type="ECO:0000313" key="8">
    <source>
        <dbReference type="EMBL" id="KNE91625.1"/>
    </source>
</evidence>
<feature type="coiled-coil region" evidence="5">
    <location>
        <begin position="618"/>
        <end position="681"/>
    </location>
</feature>
<feature type="region of interest" description="Disordered" evidence="6">
    <location>
        <begin position="745"/>
        <end position="765"/>
    </location>
</feature>
<evidence type="ECO:0000256" key="3">
    <source>
        <dbReference type="ARBA" id="ARBA00022989"/>
    </source>
</evidence>
<dbReference type="GO" id="GO:0034993">
    <property type="term" value="C:meiotic nuclear membrane microtubule tethering complex"/>
    <property type="evidence" value="ECO:0007669"/>
    <property type="project" value="TreeGrafter"/>
</dbReference>
<feature type="compositionally biased region" description="Low complexity" evidence="6">
    <location>
        <begin position="446"/>
        <end position="460"/>
    </location>
</feature>
<feature type="region of interest" description="Disordered" evidence="6">
    <location>
        <begin position="998"/>
        <end position="1025"/>
    </location>
</feature>
<evidence type="ECO:0000256" key="5">
    <source>
        <dbReference type="SAM" id="Coils"/>
    </source>
</evidence>
<evidence type="ECO:0000313" key="9">
    <source>
        <dbReference type="Proteomes" id="UP000054564"/>
    </source>
</evidence>
<feature type="region of interest" description="Disordered" evidence="6">
    <location>
        <begin position="178"/>
        <end position="426"/>
    </location>
</feature>
<evidence type="ECO:0000256" key="4">
    <source>
        <dbReference type="ARBA" id="ARBA00023136"/>
    </source>
</evidence>
<dbReference type="InterPro" id="IPR045119">
    <property type="entry name" value="SUN1-5"/>
</dbReference>
<feature type="region of interest" description="Disordered" evidence="6">
    <location>
        <begin position="1"/>
        <end position="132"/>
    </location>
</feature>
<feature type="domain" description="SUN" evidence="7">
    <location>
        <begin position="868"/>
        <end position="1060"/>
    </location>
</feature>
<dbReference type="GO" id="GO:0043495">
    <property type="term" value="F:protein-membrane adaptor activity"/>
    <property type="evidence" value="ECO:0007669"/>
    <property type="project" value="TreeGrafter"/>
</dbReference>
<dbReference type="Gene3D" id="2.60.120.260">
    <property type="entry name" value="Galactose-binding domain-like"/>
    <property type="match status" value="1"/>
</dbReference>
<organism evidence="8 9">
    <name type="scientific">Puccinia striiformis f. sp. tritici PST-78</name>
    <dbReference type="NCBI Taxonomy" id="1165861"/>
    <lineage>
        <taxon>Eukaryota</taxon>
        <taxon>Fungi</taxon>
        <taxon>Dikarya</taxon>
        <taxon>Basidiomycota</taxon>
        <taxon>Pucciniomycotina</taxon>
        <taxon>Pucciniomycetes</taxon>
        <taxon>Pucciniales</taxon>
        <taxon>Pucciniaceae</taxon>
        <taxon>Puccinia</taxon>
    </lineage>
</organism>
<feature type="compositionally biased region" description="Polar residues" evidence="6">
    <location>
        <begin position="319"/>
        <end position="328"/>
    </location>
</feature>
<evidence type="ECO:0000256" key="1">
    <source>
        <dbReference type="ARBA" id="ARBA00004370"/>
    </source>
</evidence>
<dbReference type="OrthoDB" id="2504740at2759"/>
<feature type="compositionally biased region" description="Basic and acidic residues" evidence="6">
    <location>
        <begin position="362"/>
        <end position="374"/>
    </location>
</feature>
<feature type="region of interest" description="Disordered" evidence="6">
    <location>
        <begin position="444"/>
        <end position="469"/>
    </location>
</feature>
<evidence type="ECO:0000259" key="7">
    <source>
        <dbReference type="PROSITE" id="PS51469"/>
    </source>
</evidence>
<dbReference type="EMBL" id="AJIL01000194">
    <property type="protein sequence ID" value="KNE91625.1"/>
    <property type="molecule type" value="Genomic_DNA"/>
</dbReference>
<keyword evidence="4" id="KW-0472">Membrane</keyword>
<sequence length="1065" mass="119811">MFSTDTPVQSKRKSFKAFTAKLINHQQQPVHRVPATQQQQQQPMAEQQEHQEPPLPPSASLILGQTKKINPRLPRPSSSTITLSSVPYSYAYGAAGSPPQQKQAHKGSTSKQATEDNMSLGSQSSDRTSEPAQVRYARLNQRLQNTGSANPPSKLTTTTHLPHDTSVNIASAFERAQLASRTQNHQQPQTSKQHTQSNTTEYTTTTNTENKKRKKSRRSNIDPSYKYRPGDSDSSDSQAGEGIADKRLRREKKARLESLESQQQQQQEGNSKKSTVSTSKRKSRRKSFGSEDLTDSNEDTGPGIAATRSRRVPKDTHQPTDSNITGNSHLRHDSTSRKNGTSKNKQKNQTDMSEDEEEEEGTETRYEREIDRRSNRPTASFFLSDPEGSQQAEEEQADTRNDEQDLTTRDNTEESSRSALLRLSGDSYDFAEEERIVQALGNQSVNHQDSPSHSNQQSSSTTGDLTRRSDSGIREIQEIIASNNHSHLENQHMPPPPPPPPAPKPEKARVLPLPIPSNQSKSISTDIPEESTQQSFPTKNNTFLNSINDSFKQLSHICSYLLRPDFWVRLTWVILLGSIGSALLINSYKTGDINFPLFSSSRSSPPRYTAPVTTIENMDELIQRLKSLESVVSKISIEQQTDNNNIQRNLNKDKRELDYKLSKIELKLDEEEKIRSKFEDKIHKKFDQNSQVLKTDLDSLRIGHQSDHLQLEKIKENVELISLNKPDSSSINRDEVRRMIEEIWSSSSKSGSSQAGSMDTEKLKQSVTKQVLHHVDQQGYVNKAEIGKLLEDELREMGQGFEFQLDSKLTKIRQELSSSSSSSGRTRKNQIDGSTDLIESVESMITEAIDRYSQDQTGLRDFALYSGGARIIPQLTSPTYSISVTKWSQKLIGFITGAPSVIQGRDPITALSASNELGQCWPFQGHIGQLAIALSRKIKITHFSIQHIHKKIAYEIDSAPREIELWDVDSDRKLADVVYDPNLDNPIQSFEIPDHLNYRDLNNSSGSGSVDEEEEEVGKRDPSGKKEPVLRQALLFKFKSNHGNPFYTCLYRVRVHGLMQSELDL</sequence>
<dbReference type="InterPro" id="IPR012919">
    <property type="entry name" value="SUN_dom"/>
</dbReference>
<keyword evidence="5" id="KW-0175">Coiled coil</keyword>
<feature type="compositionally biased region" description="Polar residues" evidence="6">
    <location>
        <begin position="179"/>
        <end position="196"/>
    </location>
</feature>
<feature type="compositionally biased region" description="Low complexity" evidence="6">
    <location>
        <begin position="259"/>
        <end position="278"/>
    </location>
</feature>
<keyword evidence="9" id="KW-1185">Reference proteome</keyword>
<feature type="compositionally biased region" description="Polar residues" evidence="6">
    <location>
        <begin position="516"/>
        <end position="538"/>
    </location>
</feature>
<keyword evidence="3" id="KW-1133">Transmembrane helix</keyword>
<dbReference type="Proteomes" id="UP000054564">
    <property type="component" value="Unassembled WGS sequence"/>
</dbReference>
<dbReference type="STRING" id="1165861.A0A0L0UX72"/>
<evidence type="ECO:0000256" key="2">
    <source>
        <dbReference type="ARBA" id="ARBA00022692"/>
    </source>
</evidence>
<feature type="compositionally biased region" description="Pro residues" evidence="6">
    <location>
        <begin position="493"/>
        <end position="503"/>
    </location>
</feature>
<accession>A0A0L0UX72</accession>
<feature type="compositionally biased region" description="Low complexity" evidence="6">
    <location>
        <begin position="745"/>
        <end position="757"/>
    </location>
</feature>
<feature type="region of interest" description="Disordered" evidence="6">
    <location>
        <begin position="814"/>
        <end position="833"/>
    </location>
</feature>